<evidence type="ECO:0000256" key="2">
    <source>
        <dbReference type="ARBA" id="ARBA00022827"/>
    </source>
</evidence>
<keyword evidence="3" id="KW-0560">Oxidoreductase</keyword>
<dbReference type="Pfam" id="PF00941">
    <property type="entry name" value="FAD_binding_5"/>
    <property type="match status" value="1"/>
</dbReference>
<name>A0A1W7A0W6_9HYPH</name>
<dbReference type="EMBL" id="CP021112">
    <property type="protein sequence ID" value="ARQ02665.1"/>
    <property type="molecule type" value="Genomic_DNA"/>
</dbReference>
<dbReference type="InterPro" id="IPR005107">
    <property type="entry name" value="CO_DH_flav_C"/>
</dbReference>
<dbReference type="InterPro" id="IPR016169">
    <property type="entry name" value="FAD-bd_PCMH_sub2"/>
</dbReference>
<dbReference type="SMART" id="SM01092">
    <property type="entry name" value="CO_deh_flav_C"/>
    <property type="match status" value="1"/>
</dbReference>
<evidence type="ECO:0000313" key="4">
    <source>
        <dbReference type="EMBL" id="ARQ02665.1"/>
    </source>
</evidence>
<keyword evidence="2" id="KW-0274">FAD</keyword>
<dbReference type="AlphaFoldDB" id="A0A1W7A0W6"/>
<dbReference type="InterPro" id="IPR002346">
    <property type="entry name" value="Mopterin_DH_FAD-bd"/>
</dbReference>
<evidence type="ECO:0000256" key="3">
    <source>
        <dbReference type="ARBA" id="ARBA00023002"/>
    </source>
</evidence>
<dbReference type="InterPro" id="IPR051312">
    <property type="entry name" value="Diverse_Substr_Oxidored"/>
</dbReference>
<dbReference type="SUPFAM" id="SSF55447">
    <property type="entry name" value="CO dehydrogenase flavoprotein C-terminal domain-like"/>
    <property type="match status" value="1"/>
</dbReference>
<evidence type="ECO:0000256" key="1">
    <source>
        <dbReference type="ARBA" id="ARBA00022630"/>
    </source>
</evidence>
<sequence length="298" mass="31356">MKSAPFEYVRPGSVAQACELLASDEDARVISGGQTLIPMLAMRLARPARLVDVYRLPELNGIRVVGDTLMIGATTRQVQVERSVLTRQSLPLLTKALPWVGHPPTRNRGTVGGSVAHADPSAEIPLVAVTLQADIEITNPDGVTTIPAEDFFIGPMVTSVMPGDCVTAVGFPIWRHARIGSGFHEVSARKSDFAFVAAAAQVALDEEGGCIDATLGIGGVGDRPVRLDVSSLIGAALDKAALTEIVREAAQVLEPASDLHASADYRLRVAIALGVRALEDAIHEAQASIGHVAKRGAQ</sequence>
<accession>A0A1W7A0W6</accession>
<dbReference type="InterPro" id="IPR036683">
    <property type="entry name" value="CO_DH_flav_C_dom_sf"/>
</dbReference>
<gene>
    <name evidence="4" type="ORF">CAK95_28855</name>
</gene>
<protein>
    <submittedName>
        <fullName evidence="4">Uncharacterized protein</fullName>
    </submittedName>
</protein>
<dbReference type="STRING" id="1235591.CAK95_28855"/>
<dbReference type="SUPFAM" id="SSF56176">
    <property type="entry name" value="FAD-binding/transporter-associated domain-like"/>
    <property type="match status" value="1"/>
</dbReference>
<dbReference type="Gene3D" id="3.30.390.50">
    <property type="entry name" value="CO dehydrogenase flavoprotein, C-terminal domain"/>
    <property type="match status" value="1"/>
</dbReference>
<dbReference type="InterPro" id="IPR016166">
    <property type="entry name" value="FAD-bd_PCMH"/>
</dbReference>
<dbReference type="PANTHER" id="PTHR42659">
    <property type="entry name" value="XANTHINE DEHYDROGENASE SUBUNIT C-RELATED"/>
    <property type="match status" value="1"/>
</dbReference>
<dbReference type="InterPro" id="IPR036318">
    <property type="entry name" value="FAD-bd_PCMH-like_sf"/>
</dbReference>
<dbReference type="PANTHER" id="PTHR42659:SF2">
    <property type="entry name" value="XANTHINE DEHYDROGENASE SUBUNIT C-RELATED"/>
    <property type="match status" value="1"/>
</dbReference>
<dbReference type="GO" id="GO:0071949">
    <property type="term" value="F:FAD binding"/>
    <property type="evidence" value="ECO:0007669"/>
    <property type="project" value="InterPro"/>
</dbReference>
<evidence type="ECO:0000313" key="5">
    <source>
        <dbReference type="Proteomes" id="UP000194137"/>
    </source>
</evidence>
<keyword evidence="1" id="KW-0285">Flavoprotein</keyword>
<dbReference type="OrthoDB" id="9793944at2"/>
<dbReference type="Gene3D" id="3.30.43.10">
    <property type="entry name" value="Uridine Diphospho-n-acetylenolpyruvylglucosamine Reductase, domain 2"/>
    <property type="match status" value="1"/>
</dbReference>
<keyword evidence="5" id="KW-1185">Reference proteome</keyword>
<dbReference type="RefSeq" id="WP_086091097.1">
    <property type="nucleotide sequence ID" value="NZ_CP021112.1"/>
</dbReference>
<organism evidence="4 5">
    <name type="scientific">Pseudorhodoplanes sinuspersici</name>
    <dbReference type="NCBI Taxonomy" id="1235591"/>
    <lineage>
        <taxon>Bacteria</taxon>
        <taxon>Pseudomonadati</taxon>
        <taxon>Pseudomonadota</taxon>
        <taxon>Alphaproteobacteria</taxon>
        <taxon>Hyphomicrobiales</taxon>
        <taxon>Pseudorhodoplanes</taxon>
    </lineage>
</organism>
<dbReference type="Pfam" id="PF03450">
    <property type="entry name" value="CO_deh_flav_C"/>
    <property type="match status" value="1"/>
</dbReference>
<dbReference type="PROSITE" id="PS51387">
    <property type="entry name" value="FAD_PCMH"/>
    <property type="match status" value="1"/>
</dbReference>
<reference evidence="4 5" key="1">
    <citation type="submission" date="2017-05" db="EMBL/GenBank/DDBJ databases">
        <title>Full genome sequence of Pseudorhodoplanes sinuspersici.</title>
        <authorList>
            <person name="Dastgheib S.M.M."/>
            <person name="Shavandi M."/>
            <person name="Tirandaz H."/>
        </authorList>
    </citation>
    <scope>NUCLEOTIDE SEQUENCE [LARGE SCALE GENOMIC DNA]</scope>
    <source>
        <strain evidence="4 5">RIPI110</strain>
    </source>
</reference>
<proteinExistence type="predicted"/>
<dbReference type="KEGG" id="psin:CAK95_28855"/>
<dbReference type="Gene3D" id="3.30.465.10">
    <property type="match status" value="1"/>
</dbReference>
<dbReference type="GO" id="GO:0016491">
    <property type="term" value="F:oxidoreductase activity"/>
    <property type="evidence" value="ECO:0007669"/>
    <property type="project" value="UniProtKB-KW"/>
</dbReference>
<dbReference type="Proteomes" id="UP000194137">
    <property type="component" value="Chromosome"/>
</dbReference>
<dbReference type="InterPro" id="IPR016167">
    <property type="entry name" value="FAD-bd_PCMH_sub1"/>
</dbReference>